<feature type="region of interest" description="Disordered" evidence="6">
    <location>
        <begin position="1"/>
        <end position="24"/>
    </location>
</feature>
<dbReference type="OrthoDB" id="200660at2759"/>
<comment type="caution">
    <text evidence="7">The sequence shown here is derived from an EMBL/GenBank/DDBJ whole genome shotgun (WGS) entry which is preliminary data.</text>
</comment>
<evidence type="ECO:0000313" key="7">
    <source>
        <dbReference type="EMBL" id="KKZ67645.1"/>
    </source>
</evidence>
<feature type="compositionally biased region" description="Basic and acidic residues" evidence="6">
    <location>
        <begin position="1346"/>
        <end position="1356"/>
    </location>
</feature>
<dbReference type="GO" id="GO:0000785">
    <property type="term" value="C:chromatin"/>
    <property type="evidence" value="ECO:0007669"/>
    <property type="project" value="TreeGrafter"/>
</dbReference>
<feature type="compositionally biased region" description="Acidic residues" evidence="6">
    <location>
        <begin position="1485"/>
        <end position="1497"/>
    </location>
</feature>
<evidence type="ECO:0000256" key="2">
    <source>
        <dbReference type="ARBA" id="ARBA00022618"/>
    </source>
</evidence>
<proteinExistence type="predicted"/>
<keyword evidence="5" id="KW-0131">Cell cycle</keyword>
<dbReference type="Proteomes" id="UP000034164">
    <property type="component" value="Unassembled WGS sequence"/>
</dbReference>
<evidence type="ECO:0000256" key="5">
    <source>
        <dbReference type="ARBA" id="ARBA00023306"/>
    </source>
</evidence>
<reference evidence="8" key="1">
    <citation type="journal article" date="2015" name="PLoS Genet.">
        <title>The dynamic genome and transcriptome of the human fungal pathogen Blastomyces and close relative Emmonsia.</title>
        <authorList>
            <person name="Munoz J.F."/>
            <person name="Gauthier G.M."/>
            <person name="Desjardins C.A."/>
            <person name="Gallo J.E."/>
            <person name="Holder J."/>
            <person name="Sullivan T.D."/>
            <person name="Marty A.J."/>
            <person name="Carmen J.C."/>
            <person name="Chen Z."/>
            <person name="Ding L."/>
            <person name="Gujja S."/>
            <person name="Magrini V."/>
            <person name="Misas E."/>
            <person name="Mitreva M."/>
            <person name="Priest M."/>
            <person name="Saif S."/>
            <person name="Whiston E.A."/>
            <person name="Young S."/>
            <person name="Zeng Q."/>
            <person name="Goldman W.E."/>
            <person name="Mardis E.R."/>
            <person name="Taylor J.W."/>
            <person name="McEwen J.G."/>
            <person name="Clay O.K."/>
            <person name="Klein B.S."/>
            <person name="Cuomo C.A."/>
        </authorList>
    </citation>
    <scope>NUCLEOTIDE SEQUENCE [LARGE SCALE GENOMIC DNA]</scope>
    <source>
        <strain evidence="8">UAMH 3008</strain>
    </source>
</reference>
<dbReference type="VEuPathDB" id="FungiDB:EMCG_06705"/>
<dbReference type="GO" id="GO:0051301">
    <property type="term" value="P:cell division"/>
    <property type="evidence" value="ECO:0007669"/>
    <property type="project" value="UniProtKB-KW"/>
</dbReference>
<dbReference type="GO" id="GO:0007064">
    <property type="term" value="P:mitotic sister chromatid cohesion"/>
    <property type="evidence" value="ECO:0007669"/>
    <property type="project" value="InterPro"/>
</dbReference>
<sequence length="1582" mass="174596">MPARTRHSLASTTEVAEPEEEPSGLRRLRFNQTLSWRAGRAIPVADLLERLESLALELRQLDQEETDKDSLKKVSQDLASGHLLGHRDKGVRAWTACCVVDILRLCAPNAPFTGNQLKDIFTTIVTSIIPALADPSNAYNEQHVYVLSSLADVKSIVLLTDLDAPDTLILPLFSSCFDIVSGSSKSSTGEELAKNVEYDMTRLLVPIIDESSVLAPEIIDVIIAQFLRVDPRIIEHPASSKGKKNGAHIDTKQGTLLLKEYPPAYNMAKAICSACPEKMTSYVSQYFNNVIIDASGPAGTNGLSKAHRRVSIDDSDDEAENIKELSKAHRLIREVWRACPDVLQNVIPQLEAELSAESVSLRLLATQTIGDVTAGIGVAGPPAPPPMDPTAYPPATLTDDSQITQPNALLLPLSPKPFSQAHSTAYQSFLSRRQDKSASVRAAWATGIGRIILTSAGGSGLSTNEEQDLVQSLAKILGDADEKVRIAAVEVIGTFGFSDTVKKLGVSGGISDQGSVLSILAERVKDRKHTVREQAMKILARMWGVASGELEANNVQVTMILKDIPSRIFDAYYTNNLDIQVLLDHVIFELLLPLNYPPLKSKAPKNDSSQSRKLKSATREAEGNTETDIEMIRVRRILTLVKGLDERAKKVFFALQARQLSMRTFMTFYLTACEAYNGGVMDNDEDVTKAKLTKVIDNLAKMLPDQAKVSADLWKFAKMHDRRNYQLIRFAMAAVSDYRTVTKAIRELSKRIQGNTSASTSLLESLTPLVYRSSSLIFNRSHIPAIMDLSRSDELGLGNTAHEMLRETSSQNPEVLEAHVQDMCKDLESHAPSAKQSDEAGVDEILKACAGFAKKLPTKLPTERKFLIALTNYALYSSSPKAAKHAVSIIMATSDKKQMYAKDLIKKSVQNCSYNSPHFLTKLATISQINLLMPEVADEEGDAIISIATNDILLSNRTSKSSAGYAWSNDIDDETSAKEWALRILVNRVRAKQSTEDEETFRSYAEPVYKILNTLVANDGELSKKHNSPATQKSRLRLLAAKLIIKLSSAHGICEKMLTTKDFNVVALVAQDQLEPVRSSFIGQLKKKLTQTSHLGTRWYTVAFLLAFEPNKNLKDSTLTWLRSRTHFFTRQSQNNDKGSDQQTVMESLAARLLSLLAYHPDYPPESSDESTKVDDLADFARYILFYLSAVANENNLSLIFHIMQRVKQVRDAITCSEAMSIRLYTLSDLAQATTRRFSELYSQQHKIGGSGGSGAANILQTYPGKMRLPSSLFTTIPIHGEALAIAEKNFLAEEVDDKLDRIVRSFMKPRTQTSSNAQNHTRKRKAELSSLGKTSGAGANFGRLSPKEIRRDSKQRSLPIRKSSITETDVKPAKRRKTSDEDDWEGGGGGAGEAASKARRRSGRGTKTGVSYVEGDSDEDDMEMVEWEEDQNKAEEEEEISDESGEDDDAEKESPEAEEKLEVVEDQEEEEEDLEKAASVSPSDNDDDVNVDESMEDVQKSSPLPRSRSKRQTPNKKQEHVKPSPVPATRGRGRGRGRPAGKRRSSNTGTETESPEQKQPADVAAAATEVGPTRRSTRRAR</sequence>
<keyword evidence="4" id="KW-0539">Nucleus</keyword>
<dbReference type="InterPro" id="IPR011989">
    <property type="entry name" value="ARM-like"/>
</dbReference>
<dbReference type="CDD" id="cd19953">
    <property type="entry name" value="PDS5"/>
    <property type="match status" value="1"/>
</dbReference>
<feature type="compositionally biased region" description="Acidic residues" evidence="6">
    <location>
        <begin position="1465"/>
        <end position="1475"/>
    </location>
</feature>
<evidence type="ECO:0000256" key="1">
    <source>
        <dbReference type="ARBA" id="ARBA00004123"/>
    </source>
</evidence>
<comment type="subcellular location">
    <subcellularLocation>
        <location evidence="1">Nucleus</location>
    </subcellularLocation>
</comment>
<evidence type="ECO:0000256" key="4">
    <source>
        <dbReference type="ARBA" id="ARBA00023242"/>
    </source>
</evidence>
<feature type="compositionally biased region" description="Polar residues" evidence="6">
    <location>
        <begin position="1311"/>
        <end position="1320"/>
    </location>
</feature>
<feature type="compositionally biased region" description="Acidic residues" evidence="6">
    <location>
        <begin position="1416"/>
        <end position="1452"/>
    </location>
</feature>
<feature type="compositionally biased region" description="Basic and acidic residues" evidence="6">
    <location>
        <begin position="1453"/>
        <end position="1464"/>
    </location>
</feature>
<dbReference type="InterPro" id="IPR016024">
    <property type="entry name" value="ARM-type_fold"/>
</dbReference>
<accession>A0A0G2IBJ1</accession>
<dbReference type="PANTHER" id="PTHR12663">
    <property type="entry name" value="ANDROGEN INDUCED INHIBITOR OF PROLIFERATION AS3 / PDS5-RELATED"/>
    <property type="match status" value="1"/>
</dbReference>
<feature type="region of interest" description="Disordered" evidence="6">
    <location>
        <begin position="601"/>
        <end position="622"/>
    </location>
</feature>
<dbReference type="GO" id="GO:0006281">
    <property type="term" value="P:DNA repair"/>
    <property type="evidence" value="ECO:0007669"/>
    <property type="project" value="TreeGrafter"/>
</dbReference>
<protein>
    <submittedName>
        <fullName evidence="7">Sister chromatid cohesion protein PDS5</fullName>
    </submittedName>
</protein>
<feature type="compositionally biased region" description="Basic residues" evidence="6">
    <location>
        <begin position="1532"/>
        <end position="1546"/>
    </location>
</feature>
<dbReference type="Pfam" id="PF20168">
    <property type="entry name" value="PDS5"/>
    <property type="match status" value="1"/>
</dbReference>
<dbReference type="InterPro" id="IPR039776">
    <property type="entry name" value="Pds5"/>
</dbReference>
<gene>
    <name evidence="7" type="ORF">EMCG_06705</name>
</gene>
<organism evidence="7 8">
    <name type="scientific">[Emmonsia] crescens</name>
    <dbReference type="NCBI Taxonomy" id="73230"/>
    <lineage>
        <taxon>Eukaryota</taxon>
        <taxon>Fungi</taxon>
        <taxon>Dikarya</taxon>
        <taxon>Ascomycota</taxon>
        <taxon>Pezizomycotina</taxon>
        <taxon>Eurotiomycetes</taxon>
        <taxon>Eurotiomycetidae</taxon>
        <taxon>Onygenales</taxon>
        <taxon>Ajellomycetaceae</taxon>
        <taxon>Emergomyces</taxon>
    </lineage>
</organism>
<feature type="region of interest" description="Disordered" evidence="6">
    <location>
        <begin position="1307"/>
        <end position="1582"/>
    </location>
</feature>
<dbReference type="EMBL" id="LCZI01000217">
    <property type="protein sequence ID" value="KKZ67645.1"/>
    <property type="molecule type" value="Genomic_DNA"/>
</dbReference>
<keyword evidence="2" id="KW-0132">Cell division</keyword>
<evidence type="ECO:0000313" key="8">
    <source>
        <dbReference type="Proteomes" id="UP000034164"/>
    </source>
</evidence>
<dbReference type="Gene3D" id="1.25.10.10">
    <property type="entry name" value="Leucine-rich Repeat Variant"/>
    <property type="match status" value="1"/>
</dbReference>
<dbReference type="SUPFAM" id="SSF48371">
    <property type="entry name" value="ARM repeat"/>
    <property type="match status" value="1"/>
</dbReference>
<keyword evidence="3" id="KW-0498">Mitosis</keyword>
<dbReference type="PANTHER" id="PTHR12663:SF0">
    <property type="entry name" value="PRECOCIOUS DISSOCIATION OF SISTERS 5, ISOFORM A"/>
    <property type="match status" value="1"/>
</dbReference>
<dbReference type="GO" id="GO:0005634">
    <property type="term" value="C:nucleus"/>
    <property type="evidence" value="ECO:0007669"/>
    <property type="project" value="UniProtKB-SubCell"/>
</dbReference>
<name>A0A0G2IBJ1_9EURO</name>
<evidence type="ECO:0000256" key="6">
    <source>
        <dbReference type="SAM" id="MobiDB-lite"/>
    </source>
</evidence>
<evidence type="ECO:0000256" key="3">
    <source>
        <dbReference type="ARBA" id="ARBA00022776"/>
    </source>
</evidence>